<protein>
    <recommendedName>
        <fullName evidence="4">PD-(D/E)XK endonuclease-like domain-containing protein</fullName>
    </recommendedName>
</protein>
<evidence type="ECO:0000256" key="1">
    <source>
        <dbReference type="ARBA" id="ARBA00022763"/>
    </source>
</evidence>
<keyword evidence="2" id="KW-0378">Hydrolase</keyword>
<evidence type="ECO:0000313" key="5">
    <source>
        <dbReference type="EMBL" id="CAA9297833.1"/>
    </source>
</evidence>
<evidence type="ECO:0000256" key="3">
    <source>
        <dbReference type="ARBA" id="ARBA00023204"/>
    </source>
</evidence>
<feature type="domain" description="PD-(D/E)XK endonuclease-like" evidence="4">
    <location>
        <begin position="105"/>
        <end position="257"/>
    </location>
</feature>
<evidence type="ECO:0000256" key="2">
    <source>
        <dbReference type="ARBA" id="ARBA00022806"/>
    </source>
</evidence>
<dbReference type="GO" id="GO:0006281">
    <property type="term" value="P:DNA repair"/>
    <property type="evidence" value="ECO:0007669"/>
    <property type="project" value="UniProtKB-KW"/>
</dbReference>
<accession>A0A6J4K7J3</accession>
<dbReference type="Gene3D" id="3.90.320.10">
    <property type="match status" value="1"/>
</dbReference>
<dbReference type="AlphaFoldDB" id="A0A6J4K7J3"/>
<keyword evidence="2" id="KW-0067">ATP-binding</keyword>
<keyword evidence="1" id="KW-0227">DNA damage</keyword>
<dbReference type="InterPro" id="IPR038726">
    <property type="entry name" value="PDDEXK_AddAB-type"/>
</dbReference>
<dbReference type="GO" id="GO:0004386">
    <property type="term" value="F:helicase activity"/>
    <property type="evidence" value="ECO:0007669"/>
    <property type="project" value="UniProtKB-KW"/>
</dbReference>
<dbReference type="InterPro" id="IPR011604">
    <property type="entry name" value="PDDEXK-like_dom_sf"/>
</dbReference>
<proteinExistence type="predicted"/>
<name>A0A6J4K7J3_9CHLR</name>
<sequence>MPLDRVHCEVKPDDLVPLGECVACAEGATPRNGRRCAFTGAVLRAMYSGDEARKGAGISASGLTGCLRQTALKQLYTYAGRPNKMWPALRGSLFHLLPERHHAPHLICEMRFSKPYNGHGWLITGQMDEVDPERQLLVDYKTVDRFPNPRDVRLGGYKESWVLQTNVYRWLLDGGTRLDSGETVRVPIKTIGIVAFGMMEVRKYAVPVLPDDYVASFVHDQATEIQAALDGGPWPARKYNPDTNKLCLSWCEVRDRCLERA</sequence>
<organism evidence="5">
    <name type="scientific">uncultured Chloroflexota bacterium</name>
    <dbReference type="NCBI Taxonomy" id="166587"/>
    <lineage>
        <taxon>Bacteria</taxon>
        <taxon>Bacillati</taxon>
        <taxon>Chloroflexota</taxon>
        <taxon>environmental samples</taxon>
    </lineage>
</organism>
<gene>
    <name evidence="5" type="ORF">AVDCRST_MAG77-5360</name>
</gene>
<keyword evidence="2" id="KW-0547">Nucleotide-binding</keyword>
<dbReference type="EMBL" id="CADCTC010000279">
    <property type="protein sequence ID" value="CAA9297833.1"/>
    <property type="molecule type" value="Genomic_DNA"/>
</dbReference>
<dbReference type="Pfam" id="PF12705">
    <property type="entry name" value="PDDEXK_1"/>
    <property type="match status" value="1"/>
</dbReference>
<keyword evidence="2" id="KW-0347">Helicase</keyword>
<reference evidence="5" key="1">
    <citation type="submission" date="2020-02" db="EMBL/GenBank/DDBJ databases">
        <authorList>
            <person name="Meier V. D."/>
        </authorList>
    </citation>
    <scope>NUCLEOTIDE SEQUENCE</scope>
    <source>
        <strain evidence="5">AVDCRST_MAG77</strain>
    </source>
</reference>
<keyword evidence="3" id="KW-0234">DNA repair</keyword>
<evidence type="ECO:0000259" key="4">
    <source>
        <dbReference type="Pfam" id="PF12705"/>
    </source>
</evidence>